<evidence type="ECO:0000256" key="2">
    <source>
        <dbReference type="SAM" id="MobiDB-lite"/>
    </source>
</evidence>
<dbReference type="EMBL" id="JABMIG020000050">
    <property type="protein sequence ID" value="KAL3797951.1"/>
    <property type="molecule type" value="Genomic_DNA"/>
</dbReference>
<dbReference type="PANTHER" id="PTHR47679:SF2">
    <property type="entry name" value="C-TERMINAL OF ROC (COR) DOMAIN-CONTAINING PROTEIN"/>
    <property type="match status" value="1"/>
</dbReference>
<proteinExistence type="predicted"/>
<keyword evidence="4" id="KW-1185">Reference proteome</keyword>
<organism evidence="3 4">
    <name type="scientific">Cyclotella cryptica</name>
    <dbReference type="NCBI Taxonomy" id="29204"/>
    <lineage>
        <taxon>Eukaryota</taxon>
        <taxon>Sar</taxon>
        <taxon>Stramenopiles</taxon>
        <taxon>Ochrophyta</taxon>
        <taxon>Bacillariophyta</taxon>
        <taxon>Coscinodiscophyceae</taxon>
        <taxon>Thalassiosirophycidae</taxon>
        <taxon>Stephanodiscales</taxon>
        <taxon>Stephanodiscaceae</taxon>
        <taxon>Cyclotella</taxon>
    </lineage>
</organism>
<dbReference type="Proteomes" id="UP001516023">
    <property type="component" value="Unassembled WGS sequence"/>
</dbReference>
<reference evidence="3 4" key="1">
    <citation type="journal article" date="2020" name="G3 (Bethesda)">
        <title>Improved Reference Genome for Cyclotella cryptica CCMP332, a Model for Cell Wall Morphogenesis, Salinity Adaptation, and Lipid Production in Diatoms (Bacillariophyta).</title>
        <authorList>
            <person name="Roberts W.R."/>
            <person name="Downey K.M."/>
            <person name="Ruck E.C."/>
            <person name="Traller J.C."/>
            <person name="Alverson A.J."/>
        </authorList>
    </citation>
    <scope>NUCLEOTIDE SEQUENCE [LARGE SCALE GENOMIC DNA]</scope>
    <source>
        <strain evidence="3 4">CCMP332</strain>
    </source>
</reference>
<dbReference type="InterPro" id="IPR032675">
    <property type="entry name" value="LRR_dom_sf"/>
</dbReference>
<name>A0ABD3QDM6_9STRA</name>
<evidence type="ECO:0000256" key="1">
    <source>
        <dbReference type="SAM" id="Coils"/>
    </source>
</evidence>
<dbReference type="AlphaFoldDB" id="A0ABD3QDM6"/>
<gene>
    <name evidence="3" type="ORF">HJC23_013189</name>
</gene>
<feature type="region of interest" description="Disordered" evidence="2">
    <location>
        <begin position="1"/>
        <end position="21"/>
    </location>
</feature>
<sequence length="491" mass="54932">MHSFHGQRRDHEASPSIAPSKIAAHTTHRNMKEPPDYVPALQQNSTAPLHISLELGGSMDTHQLASWVSLGKAIRNTRRFVRCLRLRFKDGDNSKEHALNSVLYSFGQELVGSASIESLVVEGKFGTPELECLKVYLVQSSLRGIKFHQTDINHSSFLILRDFFIRNKGLKVLDLSSNFGIDDEGILECIDAMLRGKANLETLNIDCVDAKDNNDSFTCSISGSGAELIAWFVSRTPSIVNLKLGLSNFNNVGMSMISHAIRNPKCSLSRLDLTGKFDDDGLDCVGRALKANQSVRTIFINSSAELTSVGGKALLRAARDDEVELWASVANSNHTLKSVIIAGRHLESMGNELTLQLRDITTLDPHKTIQSKAWHYVNSSMKDLSELGLNVKHMPRFLAFVEKRGGINALFNLLRNGHSPSLLANPTPERVRLTNKMEKIEQENERLRHLIKKEKSSSEEYERITQNSLDNYWKRGSLFASIMKVWTSDHR</sequence>
<protein>
    <submittedName>
        <fullName evidence="3">Uncharacterized protein</fullName>
    </submittedName>
</protein>
<feature type="coiled-coil region" evidence="1">
    <location>
        <begin position="430"/>
        <end position="460"/>
    </location>
</feature>
<dbReference type="SUPFAM" id="SSF52047">
    <property type="entry name" value="RNI-like"/>
    <property type="match status" value="1"/>
</dbReference>
<accession>A0ABD3QDM6</accession>
<comment type="caution">
    <text evidence="3">The sequence shown here is derived from an EMBL/GenBank/DDBJ whole genome shotgun (WGS) entry which is preliminary data.</text>
</comment>
<evidence type="ECO:0000313" key="3">
    <source>
        <dbReference type="EMBL" id="KAL3797951.1"/>
    </source>
</evidence>
<keyword evidence="1" id="KW-0175">Coiled coil</keyword>
<evidence type="ECO:0000313" key="4">
    <source>
        <dbReference type="Proteomes" id="UP001516023"/>
    </source>
</evidence>
<dbReference type="PANTHER" id="PTHR47679">
    <property type="entry name" value="PROTEIN TORNADO 1"/>
    <property type="match status" value="1"/>
</dbReference>
<dbReference type="Gene3D" id="3.80.10.10">
    <property type="entry name" value="Ribonuclease Inhibitor"/>
    <property type="match status" value="2"/>
</dbReference>